<dbReference type="AlphaFoldDB" id="Q8D1W2"/>
<evidence type="ECO:0000313" key="11">
    <source>
        <dbReference type="Proteomes" id="UP000000562"/>
    </source>
</evidence>
<dbReference type="Pfam" id="PF02092">
    <property type="entry name" value="tRNA_synt_2f"/>
    <property type="match status" value="1"/>
</dbReference>
<dbReference type="Proteomes" id="UP000000562">
    <property type="component" value="Chromosome"/>
</dbReference>
<evidence type="ECO:0000256" key="1">
    <source>
        <dbReference type="ARBA" id="ARBA00008226"/>
    </source>
</evidence>
<comment type="similarity">
    <text evidence="1 9">Belongs to the class-II aminoacyl-tRNA synthetase family.</text>
</comment>
<dbReference type="GO" id="GO:0004820">
    <property type="term" value="F:glycine-tRNA ligase activity"/>
    <property type="evidence" value="ECO:0007669"/>
    <property type="project" value="UniProtKB-UniRule"/>
</dbReference>
<accession>Q8D1W2</accession>
<keyword evidence="7 9" id="KW-0030">Aminoacyl-tRNA synthetase</keyword>
<name>Q8D1W2_WIGBR</name>
<comment type="subcellular location">
    <subcellularLocation>
        <location evidence="9">Cytoplasm</location>
    </subcellularLocation>
</comment>
<keyword evidence="4 9" id="KW-0547">Nucleotide-binding</keyword>
<evidence type="ECO:0000256" key="7">
    <source>
        <dbReference type="ARBA" id="ARBA00023146"/>
    </source>
</evidence>
<evidence type="ECO:0000256" key="6">
    <source>
        <dbReference type="ARBA" id="ARBA00022917"/>
    </source>
</evidence>
<dbReference type="InterPro" id="IPR015944">
    <property type="entry name" value="Gly-tRNA-synth_bsu"/>
</dbReference>
<evidence type="ECO:0000256" key="3">
    <source>
        <dbReference type="ARBA" id="ARBA00022598"/>
    </source>
</evidence>
<dbReference type="PROSITE" id="PS50861">
    <property type="entry name" value="AA_TRNA_LIGASE_II_GLYAB"/>
    <property type="match status" value="1"/>
</dbReference>
<reference evidence="10 11" key="1">
    <citation type="journal article" date="2002" name="Nat. Genet.">
        <title>Genome sequence of the endocellular obligate symbiont of tsetse flies, Wigglesworthia glossinidia.</title>
        <authorList>
            <person name="Akman L."/>
            <person name="Yamashita A."/>
            <person name="Watanabe H."/>
            <person name="Oshima K."/>
            <person name="Shiba T."/>
            <person name="Hattori M."/>
            <person name="Aksoy S."/>
        </authorList>
    </citation>
    <scope>NUCLEOTIDE SEQUENCE [LARGE SCALE GENOMIC DNA]</scope>
</reference>
<dbReference type="GO" id="GO:0005524">
    <property type="term" value="F:ATP binding"/>
    <property type="evidence" value="ECO:0007669"/>
    <property type="project" value="UniProtKB-UniRule"/>
</dbReference>
<dbReference type="GO" id="GO:0005829">
    <property type="term" value="C:cytosol"/>
    <property type="evidence" value="ECO:0007669"/>
    <property type="project" value="TreeGrafter"/>
</dbReference>
<keyword evidence="9" id="KW-0963">Cytoplasm</keyword>
<dbReference type="HOGENOM" id="CLU_007220_2_2_6"/>
<evidence type="ECO:0000256" key="9">
    <source>
        <dbReference type="HAMAP-Rule" id="MF_00255"/>
    </source>
</evidence>
<evidence type="ECO:0000256" key="5">
    <source>
        <dbReference type="ARBA" id="ARBA00022840"/>
    </source>
</evidence>
<sequence>MKKIFLIEIGTEELPSYCLNKISKSFCESIKKQLFLSKIEYKNIKWLSSSRRLAVQADLYIYKTKNSYILKKGPRIKNEKDIYNINVKMWIKKFGISTKQIKLIKNKKGVWVSYKACNKKYNLFNKLFDIIKSSLEEVYVPKKMKWSNYNFQFIRPVHSITALLDDKIIPGKIFDINIDRNLLGIFYKKRQKIVLNNAVDYENALLKNFNIIVDYKKRKNIINEKIKLEEKKFKGKVLKNDKFLEEITSLVEIPNIISGNFKKSFLKIPVKIIENILCNIQKCFPVYEKNKQNLLPKFIFVINGNKNGVERIIKDNENVINNRLLDVEFFIKIDLQTKLKDRICKLNSIIFHDNLGSLKEKTIRIKLLSICISNKINGNYKYVSRASLLCKCDLTTNMVFEFPTTQGIIGEYYSEINMESKEVSLAQREHYYPRFSKDILPTNLTSQIISIADKLDTIVGIFGIKLYPTGKKDPFCLKRLSLGIIRIIIEKKLSININHIIDKSISLYSFKLTNENLKKEVLEFFLKRLISLYEKKYNPCIIKSVISFKKIPSCLYDLDKKIYNIVYFIEKNDISIILKSYKRIKNILKISNKSSKKNFLLKNNFLNKNDIIELSFKRYFDYFEKKFSNLLIEKNYLKLLILLKQLSKKIDKYLDNIKIFTNNKDIKKYRIKILKKILNFYLYIADFSVLEEYK</sequence>
<dbReference type="PANTHER" id="PTHR30075:SF2">
    <property type="entry name" value="GLYCINE--TRNA LIGASE, CHLOROPLASTIC_MITOCHONDRIAL 2"/>
    <property type="match status" value="1"/>
</dbReference>
<dbReference type="OrthoDB" id="9775440at2"/>
<dbReference type="KEGG" id="wbr:glyS"/>
<evidence type="ECO:0000313" key="10">
    <source>
        <dbReference type="EMBL" id="BAC24740.1"/>
    </source>
</evidence>
<dbReference type="NCBIfam" id="TIGR00211">
    <property type="entry name" value="glyS"/>
    <property type="match status" value="1"/>
</dbReference>
<keyword evidence="11" id="KW-1185">Reference proteome</keyword>
<keyword evidence="5 9" id="KW-0067">ATP-binding</keyword>
<gene>
    <name evidence="9 10" type="primary">glyS</name>
</gene>
<dbReference type="GO" id="GO:0006426">
    <property type="term" value="P:glycyl-tRNA aminoacylation"/>
    <property type="evidence" value="ECO:0007669"/>
    <property type="project" value="UniProtKB-UniRule"/>
</dbReference>
<protein>
    <recommendedName>
        <fullName evidence="9">Glycine--tRNA ligase beta subunit</fullName>
        <ecNumber evidence="9">6.1.1.14</ecNumber>
    </recommendedName>
    <alternativeName>
        <fullName evidence="9">Glycyl-tRNA synthetase beta subunit</fullName>
        <shortName evidence="9">GlyRS</shortName>
    </alternativeName>
</protein>
<comment type="catalytic activity">
    <reaction evidence="8 9">
        <text>tRNA(Gly) + glycine + ATP = glycyl-tRNA(Gly) + AMP + diphosphate</text>
        <dbReference type="Rhea" id="RHEA:16013"/>
        <dbReference type="Rhea" id="RHEA-COMP:9664"/>
        <dbReference type="Rhea" id="RHEA-COMP:9683"/>
        <dbReference type="ChEBI" id="CHEBI:30616"/>
        <dbReference type="ChEBI" id="CHEBI:33019"/>
        <dbReference type="ChEBI" id="CHEBI:57305"/>
        <dbReference type="ChEBI" id="CHEBI:78442"/>
        <dbReference type="ChEBI" id="CHEBI:78522"/>
        <dbReference type="ChEBI" id="CHEBI:456215"/>
        <dbReference type="EC" id="6.1.1.14"/>
    </reaction>
</comment>
<evidence type="ECO:0000256" key="4">
    <source>
        <dbReference type="ARBA" id="ARBA00022741"/>
    </source>
</evidence>
<proteinExistence type="inferred from homology"/>
<dbReference type="HAMAP" id="MF_00255">
    <property type="entry name" value="Gly_tRNA_synth_beta"/>
    <property type="match status" value="1"/>
</dbReference>
<dbReference type="EMBL" id="BA000021">
    <property type="protein sequence ID" value="BAC24740.1"/>
    <property type="molecule type" value="Genomic_DNA"/>
</dbReference>
<dbReference type="PANTHER" id="PTHR30075">
    <property type="entry name" value="GLYCYL-TRNA SYNTHETASE"/>
    <property type="match status" value="1"/>
</dbReference>
<evidence type="ECO:0000256" key="2">
    <source>
        <dbReference type="ARBA" id="ARBA00011209"/>
    </source>
</evidence>
<comment type="subunit">
    <text evidence="2 9">Tetramer of two alpha and two beta subunits.</text>
</comment>
<dbReference type="STRING" id="36870.gene:10369106"/>
<organism evidence="10 11">
    <name type="scientific">Wigglesworthia glossinidia brevipalpis</name>
    <dbReference type="NCBI Taxonomy" id="36870"/>
    <lineage>
        <taxon>Bacteria</taxon>
        <taxon>Pseudomonadati</taxon>
        <taxon>Pseudomonadota</taxon>
        <taxon>Gammaproteobacteria</taxon>
        <taxon>Enterobacterales</taxon>
        <taxon>Erwiniaceae</taxon>
        <taxon>Wigglesworthia</taxon>
    </lineage>
</organism>
<dbReference type="InterPro" id="IPR006194">
    <property type="entry name" value="Gly-tRNA-synth_heterodimer"/>
</dbReference>
<dbReference type="eggNOG" id="COG0751">
    <property type="taxonomic scope" value="Bacteria"/>
</dbReference>
<dbReference type="PRINTS" id="PR01045">
    <property type="entry name" value="TRNASYNTHGB"/>
</dbReference>
<dbReference type="EC" id="6.1.1.14" evidence="9"/>
<keyword evidence="6 9" id="KW-0648">Protein biosynthesis</keyword>
<evidence type="ECO:0000256" key="8">
    <source>
        <dbReference type="ARBA" id="ARBA00047937"/>
    </source>
</evidence>
<keyword evidence="3 9" id="KW-0436">Ligase</keyword>
<dbReference type="SUPFAM" id="SSF109604">
    <property type="entry name" value="HD-domain/PDEase-like"/>
    <property type="match status" value="1"/>
</dbReference>